<evidence type="ECO:0000256" key="5">
    <source>
        <dbReference type="PROSITE-ProRule" id="PRU00284"/>
    </source>
</evidence>
<reference evidence="10 11" key="1">
    <citation type="submission" date="2014-03" db="EMBL/GenBank/DDBJ databases">
        <title>Bradyrhizobium valentinum sp. nov., isolated from effective nodules of Lupinus mariae-josephae, a lupine endemic of basic-lime soils in Eastern Spain.</title>
        <authorList>
            <person name="Duran D."/>
            <person name="Rey L."/>
            <person name="Navarro A."/>
            <person name="Busquets A."/>
            <person name="Imperial J."/>
            <person name="Ruiz-Argueso T."/>
        </authorList>
    </citation>
    <scope>NUCLEOTIDE SEQUENCE [LARGE SCALE GENOMIC DNA]</scope>
    <source>
        <strain evidence="10 11">CCBAU 23086</strain>
    </source>
</reference>
<dbReference type="SMART" id="SM00304">
    <property type="entry name" value="HAMP"/>
    <property type="match status" value="1"/>
</dbReference>
<dbReference type="InterPro" id="IPR004090">
    <property type="entry name" value="Chemotax_Me-accpt_rcpt"/>
</dbReference>
<dbReference type="InterPro" id="IPR004089">
    <property type="entry name" value="MCPsignal_dom"/>
</dbReference>
<comment type="caution">
    <text evidence="10">The sequence shown here is derived from an EMBL/GenBank/DDBJ whole genome shotgun (WGS) entry which is preliminary data.</text>
</comment>
<organism evidence="10 11">
    <name type="scientific">Bradyrhizobium lablabi</name>
    <dbReference type="NCBI Taxonomy" id="722472"/>
    <lineage>
        <taxon>Bacteria</taxon>
        <taxon>Pseudomonadati</taxon>
        <taxon>Pseudomonadota</taxon>
        <taxon>Alphaproteobacteria</taxon>
        <taxon>Hyphomicrobiales</taxon>
        <taxon>Nitrobacteraceae</taxon>
        <taxon>Bradyrhizobium</taxon>
    </lineage>
</organism>
<evidence type="ECO:0000313" key="10">
    <source>
        <dbReference type="EMBL" id="KRR20706.1"/>
    </source>
</evidence>
<evidence type="ECO:0000256" key="4">
    <source>
        <dbReference type="ARBA" id="ARBA00029447"/>
    </source>
</evidence>
<dbReference type="Pfam" id="PF00015">
    <property type="entry name" value="MCPsignal"/>
    <property type="match status" value="1"/>
</dbReference>
<dbReference type="SUPFAM" id="SSF158472">
    <property type="entry name" value="HAMP domain-like"/>
    <property type="match status" value="1"/>
</dbReference>
<feature type="domain" description="HAMP" evidence="9">
    <location>
        <begin position="342"/>
        <end position="395"/>
    </location>
</feature>
<dbReference type="SUPFAM" id="SSF58104">
    <property type="entry name" value="Methyl-accepting chemotaxis protein (MCP) signaling domain"/>
    <property type="match status" value="1"/>
</dbReference>
<protein>
    <submittedName>
        <fullName evidence="10">Chemotaxis protein</fullName>
    </submittedName>
</protein>
<feature type="domain" description="Methyl-accepting transducer" evidence="7">
    <location>
        <begin position="428"/>
        <end position="657"/>
    </location>
</feature>
<evidence type="ECO:0000259" key="9">
    <source>
        <dbReference type="PROSITE" id="PS50885"/>
    </source>
</evidence>
<evidence type="ECO:0000256" key="3">
    <source>
        <dbReference type="ARBA" id="ARBA00023224"/>
    </source>
</evidence>
<feature type="domain" description="T-SNARE coiled-coil homology" evidence="8">
    <location>
        <begin position="587"/>
        <end position="649"/>
    </location>
</feature>
<dbReference type="AlphaFoldDB" id="A0A0R3MK79"/>
<dbReference type="GO" id="GO:0005886">
    <property type="term" value="C:plasma membrane"/>
    <property type="evidence" value="ECO:0007669"/>
    <property type="project" value="UniProtKB-SubCell"/>
</dbReference>
<dbReference type="InterPro" id="IPR003660">
    <property type="entry name" value="HAMP_dom"/>
</dbReference>
<dbReference type="PROSITE" id="PS50111">
    <property type="entry name" value="CHEMOTAXIS_TRANSDUC_2"/>
    <property type="match status" value="1"/>
</dbReference>
<dbReference type="OrthoDB" id="8255327at2"/>
<gene>
    <name evidence="10" type="ORF">CQ14_11975</name>
</gene>
<evidence type="ECO:0000259" key="7">
    <source>
        <dbReference type="PROSITE" id="PS50111"/>
    </source>
</evidence>
<dbReference type="InterPro" id="IPR000727">
    <property type="entry name" value="T_SNARE_dom"/>
</dbReference>
<dbReference type="PANTHER" id="PTHR32089">
    <property type="entry name" value="METHYL-ACCEPTING CHEMOTAXIS PROTEIN MCPB"/>
    <property type="match status" value="1"/>
</dbReference>
<name>A0A0R3MK79_9BRAD</name>
<evidence type="ECO:0000256" key="6">
    <source>
        <dbReference type="SAM" id="Phobius"/>
    </source>
</evidence>
<dbReference type="EMBL" id="LLYB01000086">
    <property type="protein sequence ID" value="KRR20706.1"/>
    <property type="molecule type" value="Genomic_DNA"/>
</dbReference>
<keyword evidence="6" id="KW-0812">Transmembrane</keyword>
<dbReference type="GO" id="GO:0004888">
    <property type="term" value="F:transmembrane signaling receptor activity"/>
    <property type="evidence" value="ECO:0007669"/>
    <property type="project" value="InterPro"/>
</dbReference>
<keyword evidence="6" id="KW-0472">Membrane</keyword>
<feature type="transmembrane region" description="Helical" evidence="6">
    <location>
        <begin position="316"/>
        <end position="340"/>
    </location>
</feature>
<dbReference type="PROSITE" id="PS50885">
    <property type="entry name" value="HAMP"/>
    <property type="match status" value="1"/>
</dbReference>
<accession>A0A0R3MK79</accession>
<dbReference type="Pfam" id="PF00672">
    <property type="entry name" value="HAMP"/>
    <property type="match status" value="1"/>
</dbReference>
<keyword evidence="2" id="KW-0997">Cell inner membrane</keyword>
<keyword evidence="2" id="KW-1003">Cell membrane</keyword>
<evidence type="ECO:0000313" key="11">
    <source>
        <dbReference type="Proteomes" id="UP000051660"/>
    </source>
</evidence>
<dbReference type="GO" id="GO:0006935">
    <property type="term" value="P:chemotaxis"/>
    <property type="evidence" value="ECO:0007669"/>
    <property type="project" value="InterPro"/>
</dbReference>
<dbReference type="Gene3D" id="1.10.8.500">
    <property type="entry name" value="HAMP domain in histidine kinase"/>
    <property type="match status" value="1"/>
</dbReference>
<comment type="subcellular location">
    <subcellularLocation>
        <location evidence="1">Cell inner membrane</location>
        <topology evidence="1">Multi-pass membrane protein</topology>
    </subcellularLocation>
</comment>
<proteinExistence type="inferred from homology"/>
<dbReference type="PRINTS" id="PR00260">
    <property type="entry name" value="CHEMTRNSDUCR"/>
</dbReference>
<sequence length="691" mass="70971">MRIGRLFALSMLSVTILAVVLGAGVLVPQYRTFASKSEAIKTVEAYGAVLAVGQQVAGFRAPYVGPLFQEKAATPAQMEAAAKAVQAADAAFAKAKTVVGALNDGAAIVQGLNQAAAKLAEVRAASDHALALPMSGRDPADIKGFLPGIAAVVGILEPQLNRLENQVAMADASLTALLNVARTAQDLRISAGGRAATMSLAISTRRPLTAAEISITDRAQGRVDLDRERIEAGVDQIGSPPRLTKAMNDAVEGYFGKAAPWLEKEMATGRAEGNYAINAEQLAGAIVPAVQAFFAVRDAALNEAAERAGAARDAALTMLALAGLAVTALLAVLAGVTVMLRRRVIMPLANLTGVVGDLAAGRHDVAIPTIARADEIGAMAGSLQVFKDALIAKKAADAAAAVEADAKIERGQRVDRITSDFEAMIGEIVEVVASASTELEASAGTLTATAERSEELTTMVAAASEEASTNVQSVASATEEMASSVNEISRQVQGSARIANEAVEQAQKTNDRVAELAKAAARIGDVVELINTIAGQTNLLALNATIEAARAGEAGRGFAVVASEVKALAEQTAKATGEISQQISGIQAATQESVSAIKEIGDTIGRMSEIASTIAAAVEEQGAATQEISRNVQQAAHGTQQVSANITDVQRGASETGSASAQVLTAAKSLSGESDRLKREVGKFLSSVRAA</sequence>
<dbReference type="SMART" id="SM00283">
    <property type="entry name" value="MA"/>
    <property type="match status" value="1"/>
</dbReference>
<dbReference type="RefSeq" id="WP_057860516.1">
    <property type="nucleotide sequence ID" value="NZ_LLYB01000086.1"/>
</dbReference>
<dbReference type="GO" id="GO:0007165">
    <property type="term" value="P:signal transduction"/>
    <property type="evidence" value="ECO:0007669"/>
    <property type="project" value="UniProtKB-KW"/>
</dbReference>
<evidence type="ECO:0000256" key="2">
    <source>
        <dbReference type="ARBA" id="ARBA00022519"/>
    </source>
</evidence>
<evidence type="ECO:0000259" key="8">
    <source>
        <dbReference type="PROSITE" id="PS50192"/>
    </source>
</evidence>
<keyword evidence="3 5" id="KW-0807">Transducer</keyword>
<comment type="similarity">
    <text evidence="4">Belongs to the methyl-accepting chemotaxis (MCP) protein family.</text>
</comment>
<dbReference type="PROSITE" id="PS50192">
    <property type="entry name" value="T_SNARE"/>
    <property type="match status" value="1"/>
</dbReference>
<dbReference type="Proteomes" id="UP000051660">
    <property type="component" value="Unassembled WGS sequence"/>
</dbReference>
<dbReference type="PANTHER" id="PTHR32089:SF112">
    <property type="entry name" value="LYSOZYME-LIKE PROTEIN-RELATED"/>
    <property type="match status" value="1"/>
</dbReference>
<keyword evidence="6" id="KW-1133">Transmembrane helix</keyword>
<dbReference type="Gene3D" id="1.10.287.950">
    <property type="entry name" value="Methyl-accepting chemotaxis protein"/>
    <property type="match status" value="1"/>
</dbReference>
<evidence type="ECO:0000256" key="1">
    <source>
        <dbReference type="ARBA" id="ARBA00004429"/>
    </source>
</evidence>